<reference evidence="3" key="1">
    <citation type="submission" date="2021-03" db="EMBL/GenBank/DDBJ databases">
        <authorList>
            <person name="Bekaert M."/>
        </authorList>
    </citation>
    <scope>NUCLEOTIDE SEQUENCE</scope>
</reference>
<dbReference type="AlphaFoldDB" id="A0A8S3R4Z9"/>
<evidence type="ECO:0000259" key="2">
    <source>
        <dbReference type="Pfam" id="PF18738"/>
    </source>
</evidence>
<comment type="caution">
    <text evidence="3">The sequence shown here is derived from an EMBL/GenBank/DDBJ whole genome shotgun (WGS) entry which is preliminary data.</text>
</comment>
<feature type="domain" description="DZIP3-like HEPN" evidence="2">
    <location>
        <begin position="169"/>
        <end position="271"/>
    </location>
</feature>
<evidence type="ECO:0000256" key="1">
    <source>
        <dbReference type="SAM" id="Coils"/>
    </source>
</evidence>
<dbReference type="InterPro" id="IPR041249">
    <property type="entry name" value="HEPN_DZIP3"/>
</dbReference>
<evidence type="ECO:0000313" key="4">
    <source>
        <dbReference type="Proteomes" id="UP000683360"/>
    </source>
</evidence>
<accession>A0A8S3R4Z9</accession>
<keyword evidence="1" id="KW-0175">Coiled coil</keyword>
<sequence>MAPLSAEEENYVRLALLLKGVSPRAVRTYFDREFPPTHLPSTLTKNYNTLFDLKFNRVLNQVQWNLLFPRNACCCYKCTSVPGSTTSNGIGVSDCISVDITRVRDSTTSDVTDVPDSNTFDGKDIPADISFGVSDKPTSNPFGVTDATYSYNVDAGLFDLITFDVIGVTDSTTFDVTLMICLIRHLTSVKQPINGFDRLPLPVETTPGPDLARIKWYRNNLAHHDSNNIDTAYFNTAWIDISLAVSRLGGQPMNQECQDLKVKILDQSNQEIMLEIKHSQEEMKELKQIMDILETEHTEVTENLKELQDSYSTLKTEHSKVIDVMAHLKDQIPWNMRGTLYSLRQEGYIITKDIFFVITASLNYEWAKGDYSTWLNLERIFDTYY</sequence>
<feature type="coiled-coil region" evidence="1">
    <location>
        <begin position="269"/>
        <end position="317"/>
    </location>
</feature>
<dbReference type="Pfam" id="PF18738">
    <property type="entry name" value="HEPN_DZIP3"/>
    <property type="match status" value="1"/>
</dbReference>
<evidence type="ECO:0000313" key="3">
    <source>
        <dbReference type="EMBL" id="CAG2204199.1"/>
    </source>
</evidence>
<organism evidence="3 4">
    <name type="scientific">Mytilus edulis</name>
    <name type="common">Blue mussel</name>
    <dbReference type="NCBI Taxonomy" id="6550"/>
    <lineage>
        <taxon>Eukaryota</taxon>
        <taxon>Metazoa</taxon>
        <taxon>Spiralia</taxon>
        <taxon>Lophotrochozoa</taxon>
        <taxon>Mollusca</taxon>
        <taxon>Bivalvia</taxon>
        <taxon>Autobranchia</taxon>
        <taxon>Pteriomorphia</taxon>
        <taxon>Mytilida</taxon>
        <taxon>Mytiloidea</taxon>
        <taxon>Mytilidae</taxon>
        <taxon>Mytilinae</taxon>
        <taxon>Mytilus</taxon>
    </lineage>
</organism>
<proteinExistence type="predicted"/>
<protein>
    <recommendedName>
        <fullName evidence="2">DZIP3-like HEPN domain-containing protein</fullName>
    </recommendedName>
</protein>
<dbReference type="EMBL" id="CAJPWZ010000941">
    <property type="protein sequence ID" value="CAG2204199.1"/>
    <property type="molecule type" value="Genomic_DNA"/>
</dbReference>
<gene>
    <name evidence="3" type="ORF">MEDL_18711</name>
</gene>
<keyword evidence="4" id="KW-1185">Reference proteome</keyword>
<dbReference type="Proteomes" id="UP000683360">
    <property type="component" value="Unassembled WGS sequence"/>
</dbReference>
<name>A0A8S3R4Z9_MYTED</name>